<proteinExistence type="predicted"/>
<dbReference type="EMBL" id="JANJQO010000122">
    <property type="protein sequence ID" value="KAJ2981578.1"/>
    <property type="molecule type" value="Genomic_DNA"/>
</dbReference>
<protein>
    <submittedName>
        <fullName evidence="1">Uncharacterized protein</fullName>
    </submittedName>
</protein>
<keyword evidence="2" id="KW-1185">Reference proteome</keyword>
<dbReference type="Proteomes" id="UP001143910">
    <property type="component" value="Unassembled WGS sequence"/>
</dbReference>
<name>A0ACC1NRZ7_9HYPO</name>
<sequence>MFKDPRRIVTGHNPEGKSIVVADGPVRCETIKDGAGFAVLYETHEFPVSNEGWEDPILHRTKNLANSQGVVLRVVDIPAGAVSMFHRTESLDFGILHKGEVTCVLDDDVRVKMKEGDVCVQRGTIHGWINESSESARIYFILAAAHPVKFGDNILGNAGYVAEEMESGGDSH</sequence>
<gene>
    <name evidence="1" type="ORF">NQ176_g1935</name>
</gene>
<evidence type="ECO:0000313" key="1">
    <source>
        <dbReference type="EMBL" id="KAJ2981578.1"/>
    </source>
</evidence>
<organism evidence="1 2">
    <name type="scientific">Zarea fungicola</name>
    <dbReference type="NCBI Taxonomy" id="93591"/>
    <lineage>
        <taxon>Eukaryota</taxon>
        <taxon>Fungi</taxon>
        <taxon>Dikarya</taxon>
        <taxon>Ascomycota</taxon>
        <taxon>Pezizomycotina</taxon>
        <taxon>Sordariomycetes</taxon>
        <taxon>Hypocreomycetidae</taxon>
        <taxon>Hypocreales</taxon>
        <taxon>Cordycipitaceae</taxon>
        <taxon>Zarea</taxon>
    </lineage>
</organism>
<reference evidence="1" key="1">
    <citation type="submission" date="2022-08" db="EMBL/GenBank/DDBJ databases">
        <title>Genome Sequence of Lecanicillium fungicola.</title>
        <authorList>
            <person name="Buettner E."/>
        </authorList>
    </citation>
    <scope>NUCLEOTIDE SEQUENCE</scope>
    <source>
        <strain evidence="1">Babe33</strain>
    </source>
</reference>
<comment type="caution">
    <text evidence="1">The sequence shown here is derived from an EMBL/GenBank/DDBJ whole genome shotgun (WGS) entry which is preliminary data.</text>
</comment>
<accession>A0ACC1NRZ7</accession>
<evidence type="ECO:0000313" key="2">
    <source>
        <dbReference type="Proteomes" id="UP001143910"/>
    </source>
</evidence>